<reference evidence="3" key="1">
    <citation type="submission" date="2013-02" db="EMBL/GenBank/DDBJ databases">
        <title>The Genome Sequence of Acinetobacter sp. NIPH 236.</title>
        <authorList>
            <consortium name="The Broad Institute Genome Sequencing Platform"/>
            <consortium name="The Broad Institute Genome Sequencing Center for Infectious Disease"/>
            <person name="Cerqueira G."/>
            <person name="Feldgarden M."/>
            <person name="Courvalin P."/>
            <person name="Perichon B."/>
            <person name="Grillot-Courvalin C."/>
            <person name="Clermont D."/>
            <person name="Rocha E."/>
            <person name="Yoon E.-J."/>
            <person name="Nemec A."/>
            <person name="Walker B."/>
            <person name="Young S.K."/>
            <person name="Zeng Q."/>
            <person name="Gargeya S."/>
            <person name="Fitzgerald M."/>
            <person name="Haas B."/>
            <person name="Abouelleil A."/>
            <person name="Alvarado L."/>
            <person name="Arachchi H.M."/>
            <person name="Berlin A.M."/>
            <person name="Chapman S.B."/>
            <person name="Dewar J."/>
            <person name="Goldberg J."/>
            <person name="Griggs A."/>
            <person name="Gujja S."/>
            <person name="Hansen M."/>
            <person name="Howarth C."/>
            <person name="Imamovic A."/>
            <person name="Larimer J."/>
            <person name="McCowan C."/>
            <person name="Murphy C."/>
            <person name="Neiman D."/>
            <person name="Pearson M."/>
            <person name="Priest M."/>
            <person name="Roberts A."/>
            <person name="Saif S."/>
            <person name="Shea T."/>
            <person name="Sisk P."/>
            <person name="Sykes S."/>
            <person name="Wortman J."/>
            <person name="Nusbaum C."/>
            <person name="Birren B."/>
        </authorList>
    </citation>
    <scope>NUCLEOTIDE SEQUENCE [LARGE SCALE GENOMIC DNA]</scope>
    <source>
        <strain evidence="3">NIPH 236</strain>
    </source>
</reference>
<dbReference type="RefSeq" id="WP_004661771.1">
    <property type="nucleotide sequence ID" value="NZ_BMDV01000002.1"/>
</dbReference>
<keyword evidence="1" id="KW-0812">Transmembrane</keyword>
<comment type="caution">
    <text evidence="2">The sequence shown here is derived from an EMBL/GenBank/DDBJ whole genome shotgun (WGS) entry which is preliminary data.</text>
</comment>
<gene>
    <name evidence="2" type="ORF">F992_01711</name>
</gene>
<dbReference type="InterPro" id="IPR032118">
    <property type="entry name" value="Phage_holin_HP1"/>
</dbReference>
<proteinExistence type="predicted"/>
<protein>
    <recommendedName>
        <fullName evidence="4">Holin</fullName>
    </recommendedName>
</protein>
<dbReference type="Proteomes" id="UP000013190">
    <property type="component" value="Unassembled WGS sequence"/>
</dbReference>
<evidence type="ECO:0008006" key="4">
    <source>
        <dbReference type="Google" id="ProtNLM"/>
    </source>
</evidence>
<name>A0ABN0JP41_9GAMM</name>
<sequence>MSEYTEAAIETSSAVTATAAKTTVFGGVATASAKFFGLDPITFIGLVVAIGGLIISIFSFLINWYYKRQENKRAEEIHKLERDKLLGKLNVKQD</sequence>
<evidence type="ECO:0000256" key="1">
    <source>
        <dbReference type="SAM" id="Phobius"/>
    </source>
</evidence>
<dbReference type="EMBL" id="APOJ01000023">
    <property type="protein sequence ID" value="ENU27106.1"/>
    <property type="molecule type" value="Genomic_DNA"/>
</dbReference>
<accession>A0ABN0JP41</accession>
<evidence type="ECO:0000313" key="3">
    <source>
        <dbReference type="Proteomes" id="UP000013190"/>
    </source>
</evidence>
<keyword evidence="1" id="KW-1133">Transmembrane helix</keyword>
<dbReference type="GeneID" id="92835105"/>
<evidence type="ECO:0000313" key="2">
    <source>
        <dbReference type="EMBL" id="ENU27106.1"/>
    </source>
</evidence>
<feature type="transmembrane region" description="Helical" evidence="1">
    <location>
        <begin position="41"/>
        <end position="66"/>
    </location>
</feature>
<organism evidence="2 3">
    <name type="scientific">Acinetobacter modestus</name>
    <dbReference type="NCBI Taxonomy" id="1776740"/>
    <lineage>
        <taxon>Bacteria</taxon>
        <taxon>Pseudomonadati</taxon>
        <taxon>Pseudomonadota</taxon>
        <taxon>Gammaproteobacteria</taxon>
        <taxon>Moraxellales</taxon>
        <taxon>Moraxellaceae</taxon>
        <taxon>Acinetobacter</taxon>
    </lineage>
</organism>
<keyword evidence="1" id="KW-0472">Membrane</keyword>
<keyword evidence="3" id="KW-1185">Reference proteome</keyword>
<reference evidence="2 3" key="2">
    <citation type="journal article" date="2016" name="Int. J. Syst. Evol. Microbiol.">
        <title>Taxonomy of haemolytic and/or proteolytic strains of the genus Acinetobacter with the proposal of Acinetobacter courvalinii sp. nov. (genomic species 14 sensu Bouvet &amp; Jeanjean), Acinetobacter dispersus sp. nov. (genomic species 17), Acinetobacter modestus sp. nov., Acinetobacter proteolyticus sp. nov. and Acinetobacter vivianii sp. nov.</title>
        <authorList>
            <person name="Nemec A."/>
            <person name="Radolfova-Krizova L."/>
            <person name="Maixnerova M."/>
            <person name="Vrestiakova E."/>
            <person name="Jezek P."/>
            <person name="Sedo O."/>
        </authorList>
    </citation>
    <scope>NUCLEOTIDE SEQUENCE [LARGE SCALE GENOMIC DNA]</scope>
    <source>
        <strain evidence="2 3">NIPH 236</strain>
    </source>
</reference>
<dbReference type="Pfam" id="PF16080">
    <property type="entry name" value="Phage_holin_2_3"/>
    <property type="match status" value="1"/>
</dbReference>